<keyword evidence="3" id="KW-1185">Reference proteome</keyword>
<proteinExistence type="predicted"/>
<evidence type="ECO:0000313" key="2">
    <source>
        <dbReference type="EMBL" id="KAJ8878622.1"/>
    </source>
</evidence>
<evidence type="ECO:0000256" key="1">
    <source>
        <dbReference type="SAM" id="MobiDB-lite"/>
    </source>
</evidence>
<organism evidence="2 3">
    <name type="scientific">Dryococelus australis</name>
    <dbReference type="NCBI Taxonomy" id="614101"/>
    <lineage>
        <taxon>Eukaryota</taxon>
        <taxon>Metazoa</taxon>
        <taxon>Ecdysozoa</taxon>
        <taxon>Arthropoda</taxon>
        <taxon>Hexapoda</taxon>
        <taxon>Insecta</taxon>
        <taxon>Pterygota</taxon>
        <taxon>Neoptera</taxon>
        <taxon>Polyneoptera</taxon>
        <taxon>Phasmatodea</taxon>
        <taxon>Verophasmatodea</taxon>
        <taxon>Anareolatae</taxon>
        <taxon>Phasmatidae</taxon>
        <taxon>Eurycanthinae</taxon>
        <taxon>Dryococelus</taxon>
    </lineage>
</organism>
<feature type="region of interest" description="Disordered" evidence="1">
    <location>
        <begin position="155"/>
        <end position="183"/>
    </location>
</feature>
<name>A0ABQ9H2Y9_9NEOP</name>
<evidence type="ECO:0000313" key="3">
    <source>
        <dbReference type="Proteomes" id="UP001159363"/>
    </source>
</evidence>
<gene>
    <name evidence="2" type="ORF">PR048_019203</name>
</gene>
<accession>A0ABQ9H2Y9</accession>
<dbReference type="Proteomes" id="UP001159363">
    <property type="component" value="Chromosome 6"/>
</dbReference>
<comment type="caution">
    <text evidence="2">The sequence shown here is derived from an EMBL/GenBank/DDBJ whole genome shotgun (WGS) entry which is preliminary data.</text>
</comment>
<protein>
    <submittedName>
        <fullName evidence="2">Uncharacterized protein</fullName>
    </submittedName>
</protein>
<feature type="compositionally biased region" description="Basic and acidic residues" evidence="1">
    <location>
        <begin position="173"/>
        <end position="183"/>
    </location>
</feature>
<reference evidence="2 3" key="1">
    <citation type="submission" date="2023-02" db="EMBL/GenBank/DDBJ databases">
        <title>LHISI_Scaffold_Assembly.</title>
        <authorList>
            <person name="Stuart O.P."/>
            <person name="Cleave R."/>
            <person name="Magrath M.J.L."/>
            <person name="Mikheyev A.S."/>
        </authorList>
    </citation>
    <scope>NUCLEOTIDE SEQUENCE [LARGE SCALE GENOMIC DNA]</scope>
    <source>
        <strain evidence="2">Daus_M_001</strain>
        <tissue evidence="2">Leg muscle</tissue>
    </source>
</reference>
<sequence>MVERETRNFNYSYSPKYPSEELLLEHRVEDRLTPEHIIPIRAAMAERLDCSPPTRANWVQSPAGPLPDFRKWESHWSAGFIGDLPFPPPLRSGTAPFPPHFTFTGSQDLVVKRRPNLSNKLRPIRSHLASLVAVDIAFELPPHPVFAIELFPGAQREAKQPPRCVSSGLDEPSSEHDPDPPNS</sequence>
<dbReference type="EMBL" id="JARBHB010000007">
    <property type="protein sequence ID" value="KAJ8878622.1"/>
    <property type="molecule type" value="Genomic_DNA"/>
</dbReference>